<dbReference type="GO" id="GO:0072546">
    <property type="term" value="C:EMC complex"/>
    <property type="evidence" value="ECO:0007669"/>
    <property type="project" value="InterPro"/>
</dbReference>
<dbReference type="Pfam" id="PF03665">
    <property type="entry name" value="UPF0172"/>
    <property type="match status" value="1"/>
</dbReference>
<dbReference type="OMA" id="QIDSWCK"/>
<dbReference type="VEuPathDB" id="AmoebaDB:NF0122280"/>
<dbReference type="AlphaFoldDB" id="A0A6A5C8U3"/>
<name>A0A6A5C8U3_NAEFO</name>
<dbReference type="PANTHER" id="PTHR12941">
    <property type="entry name" value="ER MEMBRANE PROTEIN COMPLEX"/>
    <property type="match status" value="1"/>
</dbReference>
<gene>
    <name evidence="1" type="ORF">FDP41_012356</name>
</gene>
<proteinExistence type="predicted"/>
<dbReference type="RefSeq" id="XP_044566412.1">
    <property type="nucleotide sequence ID" value="XM_044702867.1"/>
</dbReference>
<reference evidence="1 2" key="1">
    <citation type="journal article" date="2019" name="Sci. Rep.">
        <title>Nanopore sequencing improves the draft genome of the human pathogenic amoeba Naegleria fowleri.</title>
        <authorList>
            <person name="Liechti N."/>
            <person name="Schurch N."/>
            <person name="Bruggmann R."/>
            <person name="Wittwer M."/>
        </authorList>
    </citation>
    <scope>NUCLEOTIDE SEQUENCE [LARGE SCALE GENOMIC DNA]</scope>
    <source>
        <strain evidence="1 2">ATCC 30894</strain>
    </source>
</reference>
<dbReference type="VEuPathDB" id="AmoebaDB:FDP41_012356"/>
<dbReference type="OrthoDB" id="194468at2759"/>
<dbReference type="CDD" id="cd08060">
    <property type="entry name" value="MPN_UPF0172"/>
    <property type="match status" value="1"/>
</dbReference>
<dbReference type="InterPro" id="IPR005366">
    <property type="entry name" value="EMC8/9"/>
</dbReference>
<accession>A0A6A5C8U3</accession>
<dbReference type="EMBL" id="VFQX01000013">
    <property type="protein sequence ID" value="KAF0981699.1"/>
    <property type="molecule type" value="Genomic_DNA"/>
</dbReference>
<dbReference type="VEuPathDB" id="AmoebaDB:NfTy_039840"/>
<evidence type="ECO:0000313" key="1">
    <source>
        <dbReference type="EMBL" id="KAF0981699.1"/>
    </source>
</evidence>
<comment type="caution">
    <text evidence="1">The sequence shown here is derived from an EMBL/GenBank/DDBJ whole genome shotgun (WGS) entry which is preliminary data.</text>
</comment>
<organism evidence="1 2">
    <name type="scientific">Naegleria fowleri</name>
    <name type="common">Brain eating amoeba</name>
    <dbReference type="NCBI Taxonomy" id="5763"/>
    <lineage>
        <taxon>Eukaryota</taxon>
        <taxon>Discoba</taxon>
        <taxon>Heterolobosea</taxon>
        <taxon>Tetramitia</taxon>
        <taxon>Eutetramitia</taxon>
        <taxon>Vahlkampfiidae</taxon>
        <taxon>Naegleria</taxon>
    </lineage>
</organism>
<dbReference type="PANTHER" id="PTHR12941:SF10">
    <property type="entry name" value="ER MEMBRANE PROTEIN COMPLEX SUBUNIT 8_9 HOMOLOG"/>
    <property type="match status" value="1"/>
</dbReference>
<evidence type="ECO:0000313" key="2">
    <source>
        <dbReference type="Proteomes" id="UP000444721"/>
    </source>
</evidence>
<sequence>MSTPNKTSFVSPTPYYKALFHTFKFPFATTNGVFIGKKDSDDHVIITDCVPLCHSVSSLCTLPLLEMALIQIDAIIGEEQSIVGYYFAQDVVPDSSSSVDIPSIHLSIFSKICENFPGALLWMLDNRKLSELSNTFVFKTFYLKSPGKVALEAQKGDNKGLSQSDLEQLATHFENRTFDAIVDFEMHADNLSLDFMNKTL</sequence>
<keyword evidence="2" id="KW-1185">Reference proteome</keyword>
<evidence type="ECO:0008006" key="3">
    <source>
        <dbReference type="Google" id="ProtNLM"/>
    </source>
</evidence>
<dbReference type="Proteomes" id="UP000444721">
    <property type="component" value="Unassembled WGS sequence"/>
</dbReference>
<protein>
    <recommendedName>
        <fullName evidence="3">MPN domain-containing protein</fullName>
    </recommendedName>
</protein>
<dbReference type="GeneID" id="68119571"/>